<evidence type="ECO:0000313" key="8">
    <source>
        <dbReference type="Proteomes" id="UP000231252"/>
    </source>
</evidence>
<dbReference type="PROSITE" id="PS51191">
    <property type="entry name" value="FEMABX"/>
    <property type="match status" value="1"/>
</dbReference>
<accession>A0A2H0XB19</accession>
<keyword evidence="5" id="KW-0012">Acyltransferase</keyword>
<keyword evidence="4" id="KW-0573">Peptidoglycan synthesis</keyword>
<proteinExistence type="inferred from homology"/>
<dbReference type="GO" id="GO:0009252">
    <property type="term" value="P:peptidoglycan biosynthetic process"/>
    <property type="evidence" value="ECO:0007669"/>
    <property type="project" value="UniProtKB-KW"/>
</dbReference>
<dbReference type="InterPro" id="IPR003447">
    <property type="entry name" value="FEMABX"/>
</dbReference>
<dbReference type="PANTHER" id="PTHR36174:SF1">
    <property type="entry name" value="LIPID II:GLYCINE GLYCYLTRANSFERASE"/>
    <property type="match status" value="1"/>
</dbReference>
<evidence type="ECO:0000256" key="2">
    <source>
        <dbReference type="ARBA" id="ARBA00022679"/>
    </source>
</evidence>
<keyword evidence="2" id="KW-0808">Transferase</keyword>
<evidence type="ECO:0000256" key="4">
    <source>
        <dbReference type="ARBA" id="ARBA00022984"/>
    </source>
</evidence>
<dbReference type="AlphaFoldDB" id="A0A2H0XB19"/>
<dbReference type="Proteomes" id="UP000231252">
    <property type="component" value="Unassembled WGS sequence"/>
</dbReference>
<dbReference type="EMBL" id="PEYU01000097">
    <property type="protein sequence ID" value="PIS22015.1"/>
    <property type="molecule type" value="Genomic_DNA"/>
</dbReference>
<evidence type="ECO:0000256" key="5">
    <source>
        <dbReference type="ARBA" id="ARBA00023315"/>
    </source>
</evidence>
<organism evidence="7 8">
    <name type="scientific">candidate division WWE3 bacterium CG08_land_8_20_14_0_20_41_10</name>
    <dbReference type="NCBI Taxonomy" id="1975085"/>
    <lineage>
        <taxon>Bacteria</taxon>
        <taxon>Katanobacteria</taxon>
    </lineage>
</organism>
<dbReference type="GO" id="GO:0016755">
    <property type="term" value="F:aminoacyltransferase activity"/>
    <property type="evidence" value="ECO:0007669"/>
    <property type="project" value="InterPro"/>
</dbReference>
<evidence type="ECO:0000256" key="6">
    <source>
        <dbReference type="ARBA" id="ARBA00023316"/>
    </source>
</evidence>
<name>A0A2H0XB19_UNCKA</name>
<sequence>MQVTDITDIRQSEAWSRYLKMYGWESRQLSCGGILRLTRFLLFSVARIHRAPCLTLNDLKEVDIICKTNRVLYIKISPSISQDLTNLEKFGYRRKGGIDLPPRTAFIDLRLDEASLWKNLTKDCRYSIKKSYGDNNRVEIIQNPDDAMVEKYYRVLNERSQRIRFYNPSLCDHLEKIKCFNKESFVSFVCNATGEVLGTKMFLGFNGCVWYMYSGLTKLGEKSCGNYQLMWECIKYFRNIGYRAVDMEGLADDRLKNQTKKWRNYSHYKMQFGGKIVDFPLPYTKYATIFQLTNLINWI</sequence>
<evidence type="ECO:0000313" key="7">
    <source>
        <dbReference type="EMBL" id="PIS22015.1"/>
    </source>
</evidence>
<dbReference type="InterPro" id="IPR016181">
    <property type="entry name" value="Acyl_CoA_acyltransferase"/>
</dbReference>
<dbReference type="InterPro" id="IPR050644">
    <property type="entry name" value="PG_Glycine_Bridge_Synth"/>
</dbReference>
<dbReference type="Gene3D" id="3.40.630.30">
    <property type="match status" value="1"/>
</dbReference>
<dbReference type="PANTHER" id="PTHR36174">
    <property type="entry name" value="LIPID II:GLYCINE GLYCYLTRANSFERASE"/>
    <property type="match status" value="1"/>
</dbReference>
<gene>
    <name evidence="7" type="ORF">COT50_04240</name>
</gene>
<comment type="similarity">
    <text evidence="1">Belongs to the FemABX family.</text>
</comment>
<dbReference type="SUPFAM" id="SSF55729">
    <property type="entry name" value="Acyl-CoA N-acyltransferases (Nat)"/>
    <property type="match status" value="1"/>
</dbReference>
<evidence type="ECO:0000256" key="3">
    <source>
        <dbReference type="ARBA" id="ARBA00022960"/>
    </source>
</evidence>
<evidence type="ECO:0000256" key="1">
    <source>
        <dbReference type="ARBA" id="ARBA00009943"/>
    </source>
</evidence>
<keyword evidence="3" id="KW-0133">Cell shape</keyword>
<dbReference type="GO" id="GO:0071555">
    <property type="term" value="P:cell wall organization"/>
    <property type="evidence" value="ECO:0007669"/>
    <property type="project" value="UniProtKB-KW"/>
</dbReference>
<reference evidence="8" key="1">
    <citation type="submission" date="2017-09" db="EMBL/GenBank/DDBJ databases">
        <title>Depth-based differentiation of microbial function through sediment-hosted aquifers and enrichment of novel symbionts in the deep terrestrial subsurface.</title>
        <authorList>
            <person name="Probst A.J."/>
            <person name="Ladd B."/>
            <person name="Jarett J.K."/>
            <person name="Geller-Mcgrath D.E."/>
            <person name="Sieber C.M.K."/>
            <person name="Emerson J.B."/>
            <person name="Anantharaman K."/>
            <person name="Thomas B.C."/>
            <person name="Malmstrom R."/>
            <person name="Stieglmeier M."/>
            <person name="Klingl A."/>
            <person name="Woyke T."/>
            <person name="Ryan C.M."/>
            <person name="Banfield J.F."/>
        </authorList>
    </citation>
    <scope>NUCLEOTIDE SEQUENCE [LARGE SCALE GENOMIC DNA]</scope>
</reference>
<keyword evidence="6" id="KW-0961">Cell wall biogenesis/degradation</keyword>
<protein>
    <recommendedName>
        <fullName evidence="9">BioF2-like acetyltransferase domain-containing protein</fullName>
    </recommendedName>
</protein>
<evidence type="ECO:0008006" key="9">
    <source>
        <dbReference type="Google" id="ProtNLM"/>
    </source>
</evidence>
<dbReference type="GO" id="GO:0008360">
    <property type="term" value="P:regulation of cell shape"/>
    <property type="evidence" value="ECO:0007669"/>
    <property type="project" value="UniProtKB-KW"/>
</dbReference>
<comment type="caution">
    <text evidence="7">The sequence shown here is derived from an EMBL/GenBank/DDBJ whole genome shotgun (WGS) entry which is preliminary data.</text>
</comment>